<dbReference type="PANTHER" id="PTHR34702:SF1">
    <property type="entry name" value="NA(+)_H(+) ANTIPORTER SUBUNIT F"/>
    <property type="match status" value="1"/>
</dbReference>
<dbReference type="InterPro" id="IPR007208">
    <property type="entry name" value="MrpF/PhaF-like"/>
</dbReference>
<dbReference type="Proteomes" id="UP000053462">
    <property type="component" value="Unassembled WGS sequence"/>
</dbReference>
<evidence type="ECO:0000256" key="6">
    <source>
        <dbReference type="ARBA" id="ARBA00023136"/>
    </source>
</evidence>
<feature type="transmembrane region" description="Helical" evidence="7">
    <location>
        <begin position="61"/>
        <end position="80"/>
    </location>
</feature>
<evidence type="ECO:0000256" key="5">
    <source>
        <dbReference type="ARBA" id="ARBA00022989"/>
    </source>
</evidence>
<keyword evidence="6 7" id="KW-0472">Membrane</keyword>
<dbReference type="RefSeq" id="WP_058939009.1">
    <property type="nucleotide sequence ID" value="NZ_LLYW01000025.1"/>
</dbReference>
<protein>
    <submittedName>
        <fullName evidence="8">Cation:proton antiporter</fullName>
    </submittedName>
</protein>
<organism evidence="8 9">
    <name type="scientific">Thermococcus celericrescens</name>
    <dbReference type="NCBI Taxonomy" id="227598"/>
    <lineage>
        <taxon>Archaea</taxon>
        <taxon>Methanobacteriati</taxon>
        <taxon>Methanobacteriota</taxon>
        <taxon>Thermococci</taxon>
        <taxon>Thermococcales</taxon>
        <taxon>Thermococcaceae</taxon>
        <taxon>Thermococcus</taxon>
    </lineage>
</organism>
<dbReference type="STRING" id="227598.APY94_07340"/>
<feature type="transmembrane region" description="Helical" evidence="7">
    <location>
        <begin position="6"/>
        <end position="27"/>
    </location>
</feature>
<evidence type="ECO:0000313" key="9">
    <source>
        <dbReference type="Proteomes" id="UP000053462"/>
    </source>
</evidence>
<keyword evidence="3" id="KW-1003">Cell membrane</keyword>
<dbReference type="EMBL" id="LLYW01000025">
    <property type="protein sequence ID" value="KUH33075.1"/>
    <property type="molecule type" value="Genomic_DNA"/>
</dbReference>
<comment type="subcellular location">
    <subcellularLocation>
        <location evidence="1">Cell membrane</location>
        <topology evidence="1">Multi-pass membrane protein</topology>
    </subcellularLocation>
</comment>
<dbReference type="AlphaFoldDB" id="A0A100XXL5"/>
<evidence type="ECO:0000256" key="3">
    <source>
        <dbReference type="ARBA" id="ARBA00022475"/>
    </source>
</evidence>
<keyword evidence="2" id="KW-0813">Transport</keyword>
<dbReference type="Pfam" id="PF04066">
    <property type="entry name" value="MrpF_PhaF"/>
    <property type="match status" value="1"/>
</dbReference>
<gene>
    <name evidence="8" type="ORF">APY94_07340</name>
</gene>
<accession>A0A100XXL5</accession>
<dbReference type="OrthoDB" id="84883at2157"/>
<evidence type="ECO:0000256" key="2">
    <source>
        <dbReference type="ARBA" id="ARBA00022448"/>
    </source>
</evidence>
<dbReference type="GO" id="GO:0015385">
    <property type="term" value="F:sodium:proton antiporter activity"/>
    <property type="evidence" value="ECO:0007669"/>
    <property type="project" value="TreeGrafter"/>
</dbReference>
<keyword evidence="9" id="KW-1185">Reference proteome</keyword>
<feature type="transmembrane region" description="Helical" evidence="7">
    <location>
        <begin position="36"/>
        <end position="55"/>
    </location>
</feature>
<keyword evidence="5 7" id="KW-1133">Transmembrane helix</keyword>
<evidence type="ECO:0000256" key="7">
    <source>
        <dbReference type="SAM" id="Phobius"/>
    </source>
</evidence>
<sequence length="100" mass="10764">MTVDGAFMWALILLLFSAMLTLIRLLAGPTIPDRAVALDSMTTTTAGAMVIYGVVTRQAVFIDVALVYAVLSYIATLYIARYLVKKRVGVACECEEGEAA</sequence>
<evidence type="ECO:0000256" key="1">
    <source>
        <dbReference type="ARBA" id="ARBA00004651"/>
    </source>
</evidence>
<dbReference type="PANTHER" id="PTHR34702">
    <property type="entry name" value="NA(+)/H(+) ANTIPORTER SUBUNIT F1"/>
    <property type="match status" value="1"/>
</dbReference>
<name>A0A100XXL5_9EURY</name>
<evidence type="ECO:0000313" key="8">
    <source>
        <dbReference type="EMBL" id="KUH33075.1"/>
    </source>
</evidence>
<proteinExistence type="predicted"/>
<evidence type="ECO:0000256" key="4">
    <source>
        <dbReference type="ARBA" id="ARBA00022692"/>
    </source>
</evidence>
<dbReference type="GO" id="GO:0005886">
    <property type="term" value="C:plasma membrane"/>
    <property type="evidence" value="ECO:0007669"/>
    <property type="project" value="UniProtKB-SubCell"/>
</dbReference>
<keyword evidence="4 7" id="KW-0812">Transmembrane</keyword>
<reference evidence="8 9" key="1">
    <citation type="submission" date="2015-10" db="EMBL/GenBank/DDBJ databases">
        <title>Draft genome sequence of Thermococcus celericrescens strain DSM 17994.</title>
        <authorList>
            <person name="Hong S.-J."/>
            <person name="Park C.-E."/>
            <person name="Shin J.-H."/>
        </authorList>
    </citation>
    <scope>NUCLEOTIDE SEQUENCE [LARGE SCALE GENOMIC DNA]</scope>
    <source>
        <strain evidence="8 9">DSM 17994</strain>
    </source>
</reference>
<comment type="caution">
    <text evidence="8">The sequence shown here is derived from an EMBL/GenBank/DDBJ whole genome shotgun (WGS) entry which is preliminary data.</text>
</comment>